<dbReference type="AlphaFoldDB" id="A0AAE1YZN7"/>
<feature type="signal peptide" evidence="3">
    <location>
        <begin position="1"/>
        <end position="29"/>
    </location>
</feature>
<protein>
    <submittedName>
        <fullName evidence="4">Protein GRIM REAPER</fullName>
    </submittedName>
</protein>
<dbReference type="EMBL" id="JACGWO010000001">
    <property type="protein sequence ID" value="KAK4439182.1"/>
    <property type="molecule type" value="Genomic_DNA"/>
</dbReference>
<dbReference type="PANTHER" id="PTHR33227:SF6">
    <property type="entry name" value="PROTEIN GRIM REAPER"/>
    <property type="match status" value="1"/>
</dbReference>
<evidence type="ECO:0000256" key="1">
    <source>
        <dbReference type="ARBA" id="ARBA00006010"/>
    </source>
</evidence>
<accession>A0AAE1YZN7</accession>
<organism evidence="4 5">
    <name type="scientific">Sesamum alatum</name>
    <dbReference type="NCBI Taxonomy" id="300844"/>
    <lineage>
        <taxon>Eukaryota</taxon>
        <taxon>Viridiplantae</taxon>
        <taxon>Streptophyta</taxon>
        <taxon>Embryophyta</taxon>
        <taxon>Tracheophyta</taxon>
        <taxon>Spermatophyta</taxon>
        <taxon>Magnoliopsida</taxon>
        <taxon>eudicotyledons</taxon>
        <taxon>Gunneridae</taxon>
        <taxon>Pentapetalae</taxon>
        <taxon>asterids</taxon>
        <taxon>lamiids</taxon>
        <taxon>Lamiales</taxon>
        <taxon>Pedaliaceae</taxon>
        <taxon>Sesamum</taxon>
    </lineage>
</organism>
<evidence type="ECO:0000313" key="5">
    <source>
        <dbReference type="Proteomes" id="UP001293254"/>
    </source>
</evidence>
<keyword evidence="5" id="KW-1185">Reference proteome</keyword>
<dbReference type="Proteomes" id="UP001293254">
    <property type="component" value="Unassembled WGS sequence"/>
</dbReference>
<evidence type="ECO:0000256" key="3">
    <source>
        <dbReference type="SAM" id="SignalP"/>
    </source>
</evidence>
<name>A0AAE1YZN7_9LAMI</name>
<evidence type="ECO:0000256" key="2">
    <source>
        <dbReference type="ARBA" id="ARBA00022729"/>
    </source>
</evidence>
<reference evidence="4" key="1">
    <citation type="submission" date="2020-06" db="EMBL/GenBank/DDBJ databases">
        <authorList>
            <person name="Li T."/>
            <person name="Hu X."/>
            <person name="Zhang T."/>
            <person name="Song X."/>
            <person name="Zhang H."/>
            <person name="Dai N."/>
            <person name="Sheng W."/>
            <person name="Hou X."/>
            <person name="Wei L."/>
        </authorList>
    </citation>
    <scope>NUCLEOTIDE SEQUENCE</scope>
    <source>
        <strain evidence="4">3651</strain>
        <tissue evidence="4">Leaf</tissue>
    </source>
</reference>
<sequence length="162" mass="17548">MAKTLTMLKLTTTLSVVVLLLLALHSQRAASYHEENDNEDDDEEYVLDSVFANSTVRRSRFLASSVKKIKKGTSCDAKTNPYVCNGVSANKGSSLLYCCKKHCRDVLGDRNNCGGCGRKCGLGERCCGGVCTNVLWSTANCGKCNKRCLGGGRCEYGYCGYA</sequence>
<reference evidence="4" key="2">
    <citation type="journal article" date="2024" name="Plant">
        <title>Genomic evolution and insights into agronomic trait innovations of Sesamum species.</title>
        <authorList>
            <person name="Miao H."/>
            <person name="Wang L."/>
            <person name="Qu L."/>
            <person name="Liu H."/>
            <person name="Sun Y."/>
            <person name="Le M."/>
            <person name="Wang Q."/>
            <person name="Wei S."/>
            <person name="Zheng Y."/>
            <person name="Lin W."/>
            <person name="Duan Y."/>
            <person name="Cao H."/>
            <person name="Xiong S."/>
            <person name="Wang X."/>
            <person name="Wei L."/>
            <person name="Li C."/>
            <person name="Ma Q."/>
            <person name="Ju M."/>
            <person name="Zhao R."/>
            <person name="Li G."/>
            <person name="Mu C."/>
            <person name="Tian Q."/>
            <person name="Mei H."/>
            <person name="Zhang T."/>
            <person name="Gao T."/>
            <person name="Zhang H."/>
        </authorList>
    </citation>
    <scope>NUCLEOTIDE SEQUENCE</scope>
    <source>
        <strain evidence="4">3651</strain>
    </source>
</reference>
<proteinExistence type="inferred from homology"/>
<evidence type="ECO:0000313" key="4">
    <source>
        <dbReference type="EMBL" id="KAK4439182.1"/>
    </source>
</evidence>
<keyword evidence="2 3" id="KW-0732">Signal</keyword>
<dbReference type="Pfam" id="PF04885">
    <property type="entry name" value="Stig1"/>
    <property type="match status" value="1"/>
</dbReference>
<gene>
    <name evidence="4" type="ORF">Salat_0253100</name>
</gene>
<comment type="caution">
    <text evidence="4">The sequence shown here is derived from an EMBL/GenBank/DDBJ whole genome shotgun (WGS) entry which is preliminary data.</text>
</comment>
<feature type="chain" id="PRO_5041989012" evidence="3">
    <location>
        <begin position="30"/>
        <end position="162"/>
    </location>
</feature>
<dbReference type="PANTHER" id="PTHR33227">
    <property type="entry name" value="STIGMA-SPECIFIC STIG1-LIKE PROTEIN 3"/>
    <property type="match status" value="1"/>
</dbReference>
<dbReference type="InterPro" id="IPR006969">
    <property type="entry name" value="Stig-like"/>
</dbReference>
<comment type="similarity">
    <text evidence="1">Belongs to the STIG1 family.</text>
</comment>